<evidence type="ECO:0008006" key="5">
    <source>
        <dbReference type="Google" id="ProtNLM"/>
    </source>
</evidence>
<dbReference type="RefSeq" id="WP_126023480.1">
    <property type="nucleotide sequence ID" value="NZ_RXFT01000008.1"/>
</dbReference>
<feature type="signal peptide" evidence="2">
    <location>
        <begin position="1"/>
        <end position="24"/>
    </location>
</feature>
<keyword evidence="2" id="KW-0732">Signal</keyword>
<reference evidence="3 4" key="1">
    <citation type="submission" date="2018-12" db="EMBL/GenBank/DDBJ databases">
        <title>The genome sequences of Variovorax guangxiensis DSM 27352.</title>
        <authorList>
            <person name="Gao J."/>
            <person name="Sun J."/>
        </authorList>
    </citation>
    <scope>NUCLEOTIDE SEQUENCE [LARGE SCALE GENOMIC DNA]</scope>
    <source>
        <strain evidence="3 4">DSM 27352</strain>
    </source>
</reference>
<feature type="compositionally biased region" description="Low complexity" evidence="1">
    <location>
        <begin position="22"/>
        <end position="37"/>
    </location>
</feature>
<feature type="chain" id="PRO_5019056099" description="Translation initiation factor IF-2" evidence="2">
    <location>
        <begin position="25"/>
        <end position="112"/>
    </location>
</feature>
<feature type="region of interest" description="Disordered" evidence="1">
    <location>
        <begin position="22"/>
        <end position="112"/>
    </location>
</feature>
<protein>
    <recommendedName>
        <fullName evidence="5">Translation initiation factor IF-2</fullName>
    </recommendedName>
</protein>
<dbReference type="AlphaFoldDB" id="A0A433MNY9"/>
<proteinExistence type="predicted"/>
<name>A0A433MNY9_9BURK</name>
<feature type="compositionally biased region" description="Basic and acidic residues" evidence="1">
    <location>
        <begin position="97"/>
        <end position="112"/>
    </location>
</feature>
<sequence length="112" mass="11499">MTSLTTKSMLVAGALMLCAGPAAAQPAAGQRPPAGTGEAQPGADPAIIVKPPGNGDPRLVKPAPPHRDQGLIEKPPADAVPGERDRTKPRAGPPPRSRADRPCKGSTEDCRR</sequence>
<dbReference type="Proteomes" id="UP000281118">
    <property type="component" value="Unassembled WGS sequence"/>
</dbReference>
<evidence type="ECO:0000256" key="2">
    <source>
        <dbReference type="SAM" id="SignalP"/>
    </source>
</evidence>
<evidence type="ECO:0000313" key="4">
    <source>
        <dbReference type="Proteomes" id="UP000281118"/>
    </source>
</evidence>
<accession>A0A433MNY9</accession>
<comment type="caution">
    <text evidence="3">The sequence shown here is derived from an EMBL/GenBank/DDBJ whole genome shotgun (WGS) entry which is preliminary data.</text>
</comment>
<evidence type="ECO:0000313" key="3">
    <source>
        <dbReference type="EMBL" id="RUR69384.1"/>
    </source>
</evidence>
<dbReference type="EMBL" id="RXFT01000008">
    <property type="protein sequence ID" value="RUR69384.1"/>
    <property type="molecule type" value="Genomic_DNA"/>
</dbReference>
<evidence type="ECO:0000256" key="1">
    <source>
        <dbReference type="SAM" id="MobiDB-lite"/>
    </source>
</evidence>
<organism evidence="3 4">
    <name type="scientific">Variovorax guangxiensis</name>
    <dbReference type="NCBI Taxonomy" id="1775474"/>
    <lineage>
        <taxon>Bacteria</taxon>
        <taxon>Pseudomonadati</taxon>
        <taxon>Pseudomonadota</taxon>
        <taxon>Betaproteobacteria</taxon>
        <taxon>Burkholderiales</taxon>
        <taxon>Comamonadaceae</taxon>
        <taxon>Variovorax</taxon>
    </lineage>
</organism>
<gene>
    <name evidence="3" type="ORF">EJP67_20210</name>
</gene>